<protein>
    <recommendedName>
        <fullName evidence="11">Ig-like domain-containing protein</fullName>
    </recommendedName>
</protein>
<feature type="domain" description="Ig-like" evidence="11">
    <location>
        <begin position="97"/>
        <end position="183"/>
    </location>
</feature>
<comment type="caution">
    <text evidence="12">The sequence shown here is derived from an EMBL/GenBank/DDBJ whole genome shotgun (WGS) entry which is preliminary data.</text>
</comment>
<evidence type="ECO:0000256" key="9">
    <source>
        <dbReference type="ARBA" id="ARBA00023180"/>
    </source>
</evidence>
<dbReference type="FunFam" id="2.60.40.10:FF:000016">
    <property type="entry name" value="Fibroblast growth factor receptor"/>
    <property type="match status" value="1"/>
</dbReference>
<dbReference type="EMBL" id="BGPR01009932">
    <property type="protein sequence ID" value="GBN43197.1"/>
    <property type="molecule type" value="Genomic_DNA"/>
</dbReference>
<proteinExistence type="predicted"/>
<dbReference type="SUPFAM" id="SSF53098">
    <property type="entry name" value="Ribonuclease H-like"/>
    <property type="match status" value="1"/>
</dbReference>
<dbReference type="InterPro" id="IPR012337">
    <property type="entry name" value="RNaseH-like_sf"/>
</dbReference>
<keyword evidence="2" id="KW-0812">Transmembrane</keyword>
<dbReference type="OrthoDB" id="504170at2759"/>
<dbReference type="InterPro" id="IPR013783">
    <property type="entry name" value="Ig-like_fold"/>
</dbReference>
<dbReference type="Pfam" id="PF07679">
    <property type="entry name" value="I-set"/>
    <property type="match status" value="2"/>
</dbReference>
<evidence type="ECO:0000256" key="3">
    <source>
        <dbReference type="ARBA" id="ARBA00022729"/>
    </source>
</evidence>
<dbReference type="SMART" id="SM00409">
    <property type="entry name" value="IG"/>
    <property type="match status" value="1"/>
</dbReference>
<dbReference type="Proteomes" id="UP000499080">
    <property type="component" value="Unassembled WGS sequence"/>
</dbReference>
<dbReference type="AlphaFoldDB" id="A0A4Y2NYS3"/>
<organism evidence="12 13">
    <name type="scientific">Araneus ventricosus</name>
    <name type="common">Orbweaver spider</name>
    <name type="synonym">Epeira ventricosa</name>
    <dbReference type="NCBI Taxonomy" id="182803"/>
    <lineage>
        <taxon>Eukaryota</taxon>
        <taxon>Metazoa</taxon>
        <taxon>Ecdysozoa</taxon>
        <taxon>Arthropoda</taxon>
        <taxon>Chelicerata</taxon>
        <taxon>Arachnida</taxon>
        <taxon>Araneae</taxon>
        <taxon>Araneomorphae</taxon>
        <taxon>Entelegynae</taxon>
        <taxon>Araneoidea</taxon>
        <taxon>Araneidae</taxon>
        <taxon>Araneus</taxon>
    </lineage>
</organism>
<evidence type="ECO:0000256" key="4">
    <source>
        <dbReference type="ARBA" id="ARBA00022737"/>
    </source>
</evidence>
<evidence type="ECO:0000313" key="13">
    <source>
        <dbReference type="Proteomes" id="UP000499080"/>
    </source>
</evidence>
<dbReference type="SMART" id="SM00408">
    <property type="entry name" value="IGc2"/>
    <property type="match status" value="1"/>
</dbReference>
<feature type="domain" description="Ig-like" evidence="11">
    <location>
        <begin position="192"/>
        <end position="240"/>
    </location>
</feature>
<dbReference type="SUPFAM" id="SSF48726">
    <property type="entry name" value="Immunoglobulin"/>
    <property type="match status" value="2"/>
</dbReference>
<dbReference type="InterPro" id="IPR003598">
    <property type="entry name" value="Ig_sub2"/>
</dbReference>
<evidence type="ECO:0000259" key="11">
    <source>
        <dbReference type="PROSITE" id="PS50835"/>
    </source>
</evidence>
<dbReference type="InterPro" id="IPR003599">
    <property type="entry name" value="Ig_sub"/>
</dbReference>
<dbReference type="InterPro" id="IPR013098">
    <property type="entry name" value="Ig_I-set"/>
</dbReference>
<keyword evidence="13" id="KW-1185">Reference proteome</keyword>
<evidence type="ECO:0000256" key="2">
    <source>
        <dbReference type="ARBA" id="ARBA00022692"/>
    </source>
</evidence>
<keyword evidence="8" id="KW-0675">Receptor</keyword>
<dbReference type="Gene3D" id="3.30.420.10">
    <property type="entry name" value="Ribonuclease H-like superfamily/Ribonuclease H"/>
    <property type="match status" value="1"/>
</dbReference>
<sequence>MDYFTEWLEAIPIPDQEASTVAEELVRSWILCYGMPMILHSDQANSSELMDKNSTFAAKLTEFDDEAALLEERIPDRDHGNEVAVIRDKLLSTPHAPVFTINFTESDVKAEISSVLFLECPAEGFPVPKIVWHKDGSLLNENKDVHFSMWSLKVENIGESDAGEYKCVVSNSEGTINFNFTVEVVEGIPRSPVFTRSNRMIPFVVKPAGSTAVLKCPADGYPAPEITWYKDNRLLKKDDR</sequence>
<accession>A0A4Y2NYS3</accession>
<dbReference type="GO" id="GO:0016020">
    <property type="term" value="C:membrane"/>
    <property type="evidence" value="ECO:0007669"/>
    <property type="project" value="UniProtKB-SubCell"/>
</dbReference>
<feature type="non-terminal residue" evidence="12">
    <location>
        <position position="240"/>
    </location>
</feature>
<keyword evidence="3" id="KW-0732">Signal</keyword>
<name>A0A4Y2NYS3_ARAVE</name>
<keyword evidence="7" id="KW-1015">Disulfide bond</keyword>
<comment type="subcellular location">
    <subcellularLocation>
        <location evidence="1">Membrane</location>
        <topology evidence="1">Single-pass membrane protein</topology>
    </subcellularLocation>
</comment>
<evidence type="ECO:0000256" key="5">
    <source>
        <dbReference type="ARBA" id="ARBA00022989"/>
    </source>
</evidence>
<evidence type="ECO:0000256" key="6">
    <source>
        <dbReference type="ARBA" id="ARBA00023136"/>
    </source>
</evidence>
<evidence type="ECO:0000256" key="1">
    <source>
        <dbReference type="ARBA" id="ARBA00004167"/>
    </source>
</evidence>
<dbReference type="Gene3D" id="2.60.40.10">
    <property type="entry name" value="Immunoglobulins"/>
    <property type="match status" value="2"/>
</dbReference>
<reference evidence="12 13" key="1">
    <citation type="journal article" date="2019" name="Sci. Rep.">
        <title>Orb-weaving spider Araneus ventricosus genome elucidates the spidroin gene catalogue.</title>
        <authorList>
            <person name="Kono N."/>
            <person name="Nakamura H."/>
            <person name="Ohtoshi R."/>
            <person name="Moran D.A.P."/>
            <person name="Shinohara A."/>
            <person name="Yoshida Y."/>
            <person name="Fujiwara M."/>
            <person name="Mori M."/>
            <person name="Tomita M."/>
            <person name="Arakawa K."/>
        </authorList>
    </citation>
    <scope>NUCLEOTIDE SEQUENCE [LARGE SCALE GENOMIC DNA]</scope>
</reference>
<keyword evidence="10" id="KW-0393">Immunoglobulin domain</keyword>
<gene>
    <name evidence="12" type="ORF">AVEN_78848_1</name>
</gene>
<dbReference type="PANTHER" id="PTHR13817">
    <property type="entry name" value="TITIN"/>
    <property type="match status" value="1"/>
</dbReference>
<evidence type="ECO:0000256" key="10">
    <source>
        <dbReference type="ARBA" id="ARBA00023319"/>
    </source>
</evidence>
<evidence type="ECO:0000256" key="7">
    <source>
        <dbReference type="ARBA" id="ARBA00023157"/>
    </source>
</evidence>
<dbReference type="PROSITE" id="PS50835">
    <property type="entry name" value="IG_LIKE"/>
    <property type="match status" value="2"/>
</dbReference>
<keyword evidence="5" id="KW-1133">Transmembrane helix</keyword>
<dbReference type="InterPro" id="IPR036397">
    <property type="entry name" value="RNaseH_sf"/>
</dbReference>
<evidence type="ECO:0000256" key="8">
    <source>
        <dbReference type="ARBA" id="ARBA00023170"/>
    </source>
</evidence>
<dbReference type="InterPro" id="IPR007110">
    <property type="entry name" value="Ig-like_dom"/>
</dbReference>
<keyword evidence="6" id="KW-0472">Membrane</keyword>
<keyword evidence="4" id="KW-0677">Repeat</keyword>
<dbReference type="GO" id="GO:0003676">
    <property type="term" value="F:nucleic acid binding"/>
    <property type="evidence" value="ECO:0007669"/>
    <property type="project" value="InterPro"/>
</dbReference>
<dbReference type="PANTHER" id="PTHR13817:SF166">
    <property type="entry name" value="NEURONAL IGCAM-RELATED"/>
    <property type="match status" value="1"/>
</dbReference>
<dbReference type="InterPro" id="IPR036179">
    <property type="entry name" value="Ig-like_dom_sf"/>
</dbReference>
<keyword evidence="9" id="KW-0325">Glycoprotein</keyword>
<evidence type="ECO:0000313" key="12">
    <source>
        <dbReference type="EMBL" id="GBN43197.1"/>
    </source>
</evidence>
<dbReference type="InterPro" id="IPR050964">
    <property type="entry name" value="Striated_Muscle_Regulatory"/>
</dbReference>